<keyword evidence="1" id="KW-0472">Membrane</keyword>
<proteinExistence type="predicted"/>
<feature type="signal peptide" evidence="2">
    <location>
        <begin position="1"/>
        <end position="24"/>
    </location>
</feature>
<evidence type="ECO:0000256" key="2">
    <source>
        <dbReference type="SAM" id="SignalP"/>
    </source>
</evidence>
<feature type="chain" id="PRO_5011298754" description="Cobalt transporter" evidence="2">
    <location>
        <begin position="25"/>
        <end position="184"/>
    </location>
</feature>
<evidence type="ECO:0000313" key="4">
    <source>
        <dbReference type="Proteomes" id="UP000194432"/>
    </source>
</evidence>
<reference evidence="3 4" key="1">
    <citation type="submission" date="2017-05" db="EMBL/GenBank/DDBJ databases">
        <title>Polyphasic characterization of four soil-derived phenanthrene-degrading Acidovorax strains and proposal of Acidovorax phenanthrenivorans sp. nov.</title>
        <authorList>
            <person name="Singleton D.R."/>
            <person name="Lee J."/>
            <person name="Dickey A.N."/>
            <person name="Stroud A."/>
            <person name="Scholl E.H."/>
            <person name="Wright F.A."/>
            <person name="Aitken M.D."/>
        </authorList>
    </citation>
    <scope>NUCLEOTIDE SEQUENCE [LARGE SCALE GENOMIC DNA]</scope>
    <source>
        <strain evidence="3">NA3</strain>
    </source>
</reference>
<dbReference type="GeneID" id="84681966"/>
<protein>
    <recommendedName>
        <fullName evidence="5">Cobalt transporter</fullName>
    </recommendedName>
</protein>
<dbReference type="Proteomes" id="UP000194432">
    <property type="component" value="Chromosome 1"/>
</dbReference>
<gene>
    <name evidence="3" type="ORF">CBP34_11485</name>
</gene>
<evidence type="ECO:0008006" key="5">
    <source>
        <dbReference type="Google" id="ProtNLM"/>
    </source>
</evidence>
<sequence length="184" mass="19296">MKLSPLLAVLSIATALLLSPLARASEGHDHGDATPATTGPALPRFIAVSDIFELVGVLNGKHITLYLDRTADNTPVTDAQIELEVAGEKFKAEKHEDVYEVVLTAEPGPGVLPITATVAAGNEVDLLAGELDHHEEAHTDAAGPSKPWTPYAAWAIGIVAALAALFTIGRRMVSSRQRHAGDAA</sequence>
<keyword evidence="1" id="KW-0812">Transmembrane</keyword>
<keyword evidence="2" id="KW-0732">Signal</keyword>
<name>A0A240U2Q7_9BURK</name>
<dbReference type="EMBL" id="CP021361">
    <property type="protein sequence ID" value="ART52149.1"/>
    <property type="molecule type" value="Genomic_DNA"/>
</dbReference>
<keyword evidence="1" id="KW-1133">Transmembrane helix</keyword>
<evidence type="ECO:0000313" key="3">
    <source>
        <dbReference type="EMBL" id="ART52149.1"/>
    </source>
</evidence>
<organism evidence="3 4">
    <name type="scientific">Acidovorax carolinensis</name>
    <dbReference type="NCBI Taxonomy" id="553814"/>
    <lineage>
        <taxon>Bacteria</taxon>
        <taxon>Pseudomonadati</taxon>
        <taxon>Pseudomonadota</taxon>
        <taxon>Betaproteobacteria</taxon>
        <taxon>Burkholderiales</taxon>
        <taxon>Comamonadaceae</taxon>
        <taxon>Acidovorax</taxon>
    </lineage>
</organism>
<dbReference type="RefSeq" id="WP_075807007.1">
    <property type="nucleotide sequence ID" value="NZ_CP021361.1"/>
</dbReference>
<evidence type="ECO:0000256" key="1">
    <source>
        <dbReference type="SAM" id="Phobius"/>
    </source>
</evidence>
<feature type="transmembrane region" description="Helical" evidence="1">
    <location>
        <begin position="151"/>
        <end position="169"/>
    </location>
</feature>
<keyword evidence="4" id="KW-1185">Reference proteome</keyword>
<dbReference type="AlphaFoldDB" id="A0A240U2Q7"/>
<dbReference type="KEGG" id="acin:CBP34_11485"/>
<accession>A0A240U2Q7</accession>